<dbReference type="EMBL" id="JAIWYP010000009">
    <property type="protein sequence ID" value="KAH3776191.1"/>
    <property type="molecule type" value="Genomic_DNA"/>
</dbReference>
<reference evidence="1" key="2">
    <citation type="submission" date="2020-11" db="EMBL/GenBank/DDBJ databases">
        <authorList>
            <person name="McCartney M.A."/>
            <person name="Auch B."/>
            <person name="Kono T."/>
            <person name="Mallez S."/>
            <person name="Becker A."/>
            <person name="Gohl D.M."/>
            <person name="Silverstein K.A.T."/>
            <person name="Koren S."/>
            <person name="Bechman K.B."/>
            <person name="Herman A."/>
            <person name="Abrahante J.E."/>
            <person name="Garbe J."/>
        </authorList>
    </citation>
    <scope>NUCLEOTIDE SEQUENCE</scope>
    <source>
        <strain evidence="1">Duluth1</strain>
        <tissue evidence="1">Whole animal</tissue>
    </source>
</reference>
<sequence length="55" mass="6069">MTKNIRPRNWPAKSTCICSQLELGHCHGCNCATNTTFDQTFNVGIYPQPPDIASS</sequence>
<evidence type="ECO:0000313" key="1">
    <source>
        <dbReference type="EMBL" id="KAH3776191.1"/>
    </source>
</evidence>
<gene>
    <name evidence="1" type="ORF">DPMN_177608</name>
</gene>
<protein>
    <submittedName>
        <fullName evidence="1">Uncharacterized protein</fullName>
    </submittedName>
</protein>
<dbReference type="AlphaFoldDB" id="A0A9D4EAJ1"/>
<dbReference type="Proteomes" id="UP000828390">
    <property type="component" value="Unassembled WGS sequence"/>
</dbReference>
<accession>A0A9D4EAJ1</accession>
<evidence type="ECO:0000313" key="2">
    <source>
        <dbReference type="Proteomes" id="UP000828390"/>
    </source>
</evidence>
<reference evidence="1" key="1">
    <citation type="journal article" date="2019" name="bioRxiv">
        <title>The Genome of the Zebra Mussel, Dreissena polymorpha: A Resource for Invasive Species Research.</title>
        <authorList>
            <person name="McCartney M.A."/>
            <person name="Auch B."/>
            <person name="Kono T."/>
            <person name="Mallez S."/>
            <person name="Zhang Y."/>
            <person name="Obille A."/>
            <person name="Becker A."/>
            <person name="Abrahante J.E."/>
            <person name="Garbe J."/>
            <person name="Badalamenti J.P."/>
            <person name="Herman A."/>
            <person name="Mangelson H."/>
            <person name="Liachko I."/>
            <person name="Sullivan S."/>
            <person name="Sone E.D."/>
            <person name="Koren S."/>
            <person name="Silverstein K.A.T."/>
            <person name="Beckman K.B."/>
            <person name="Gohl D.M."/>
        </authorList>
    </citation>
    <scope>NUCLEOTIDE SEQUENCE</scope>
    <source>
        <strain evidence="1">Duluth1</strain>
        <tissue evidence="1">Whole animal</tissue>
    </source>
</reference>
<name>A0A9D4EAJ1_DREPO</name>
<keyword evidence="2" id="KW-1185">Reference proteome</keyword>
<proteinExistence type="predicted"/>
<comment type="caution">
    <text evidence="1">The sequence shown here is derived from an EMBL/GenBank/DDBJ whole genome shotgun (WGS) entry which is preliminary data.</text>
</comment>
<organism evidence="1 2">
    <name type="scientific">Dreissena polymorpha</name>
    <name type="common">Zebra mussel</name>
    <name type="synonym">Mytilus polymorpha</name>
    <dbReference type="NCBI Taxonomy" id="45954"/>
    <lineage>
        <taxon>Eukaryota</taxon>
        <taxon>Metazoa</taxon>
        <taxon>Spiralia</taxon>
        <taxon>Lophotrochozoa</taxon>
        <taxon>Mollusca</taxon>
        <taxon>Bivalvia</taxon>
        <taxon>Autobranchia</taxon>
        <taxon>Heteroconchia</taxon>
        <taxon>Euheterodonta</taxon>
        <taxon>Imparidentia</taxon>
        <taxon>Neoheterodontei</taxon>
        <taxon>Myida</taxon>
        <taxon>Dreissenoidea</taxon>
        <taxon>Dreissenidae</taxon>
        <taxon>Dreissena</taxon>
    </lineage>
</organism>